<evidence type="ECO:0000256" key="3">
    <source>
        <dbReference type="ARBA" id="ARBA00022729"/>
    </source>
</evidence>
<accession>A0A485CAA9</accession>
<dbReference type="Pfam" id="PF00419">
    <property type="entry name" value="Fimbrial"/>
    <property type="match status" value="1"/>
</dbReference>
<comment type="similarity">
    <text evidence="2">Belongs to the fimbrial protein family.</text>
</comment>
<dbReference type="GO" id="GO:0043709">
    <property type="term" value="P:cell adhesion involved in single-species biofilm formation"/>
    <property type="evidence" value="ECO:0007669"/>
    <property type="project" value="TreeGrafter"/>
</dbReference>
<dbReference type="InterPro" id="IPR000259">
    <property type="entry name" value="Adhesion_dom_fimbrial"/>
</dbReference>
<dbReference type="SUPFAM" id="SSF49401">
    <property type="entry name" value="Bacterial adhesins"/>
    <property type="match status" value="1"/>
</dbReference>
<evidence type="ECO:0000256" key="2">
    <source>
        <dbReference type="ARBA" id="ARBA00006671"/>
    </source>
</evidence>
<sequence>MKMKSLCLAMALIGATCQYVNAADGTLKFKGEVVNSSCTVNGMNNQELDVAMGKIPLSKLTQDFKGPEVGVTITITGCEEGDYYLVLDGTSATEANKVNVLALDDADAPGTAQNVGIILTDRNDNPVTLDQPLNKDNDPVVHVTSANGGGTFYLKASYYAWGQAANIKSGIADATARFTVIQQ</sequence>
<dbReference type="PANTHER" id="PTHR33420:SF3">
    <property type="entry name" value="FIMBRIAL SUBUNIT ELFA"/>
    <property type="match status" value="1"/>
</dbReference>
<name>A0A485CAA9_RAOTE</name>
<dbReference type="Gene3D" id="2.60.40.1090">
    <property type="entry name" value="Fimbrial-type adhesion domain"/>
    <property type="match status" value="1"/>
</dbReference>
<dbReference type="InterPro" id="IPR008966">
    <property type="entry name" value="Adhesion_dom_sf"/>
</dbReference>
<keyword evidence="4" id="KW-0281">Fimbrium</keyword>
<dbReference type="Proteomes" id="UP000332594">
    <property type="component" value="Unassembled WGS sequence"/>
</dbReference>
<comment type="subcellular location">
    <subcellularLocation>
        <location evidence="1">Fimbrium</location>
    </subcellularLocation>
</comment>
<gene>
    <name evidence="5" type="primary">sfaA</name>
    <name evidence="5" type="ORF">NCTC13038_04443</name>
</gene>
<proteinExistence type="inferred from homology"/>
<reference evidence="5 6" key="1">
    <citation type="submission" date="2019-03" db="EMBL/GenBank/DDBJ databases">
        <authorList>
            <consortium name="Pathogen Informatics"/>
        </authorList>
    </citation>
    <scope>NUCLEOTIDE SEQUENCE [LARGE SCALE GENOMIC DNA]</scope>
    <source>
        <strain evidence="5 6">NCTC13038</strain>
    </source>
</reference>
<organism evidence="5 6">
    <name type="scientific">Raoultella terrigena</name>
    <name type="common">Klebsiella terrigena</name>
    <dbReference type="NCBI Taxonomy" id="577"/>
    <lineage>
        <taxon>Bacteria</taxon>
        <taxon>Pseudomonadati</taxon>
        <taxon>Pseudomonadota</taxon>
        <taxon>Gammaproteobacteria</taxon>
        <taxon>Enterobacterales</taxon>
        <taxon>Enterobacteriaceae</taxon>
        <taxon>Klebsiella/Raoultella group</taxon>
        <taxon>Raoultella</taxon>
    </lineage>
</organism>
<dbReference type="GeneID" id="57503412"/>
<dbReference type="GO" id="GO:0009289">
    <property type="term" value="C:pilus"/>
    <property type="evidence" value="ECO:0007669"/>
    <property type="project" value="UniProtKB-SubCell"/>
</dbReference>
<dbReference type="PANTHER" id="PTHR33420">
    <property type="entry name" value="FIMBRIAL SUBUNIT ELFA-RELATED"/>
    <property type="match status" value="1"/>
</dbReference>
<evidence type="ECO:0000256" key="1">
    <source>
        <dbReference type="ARBA" id="ARBA00004561"/>
    </source>
</evidence>
<evidence type="ECO:0000313" key="5">
    <source>
        <dbReference type="EMBL" id="VFS81516.1"/>
    </source>
</evidence>
<keyword evidence="3" id="KW-0732">Signal</keyword>
<dbReference type="RefSeq" id="WP_134527342.1">
    <property type="nucleotide sequence ID" value="NZ_BJNO01000023.1"/>
</dbReference>
<dbReference type="InterPro" id="IPR036937">
    <property type="entry name" value="Adhesion_dom_fimbrial_sf"/>
</dbReference>
<evidence type="ECO:0000313" key="6">
    <source>
        <dbReference type="Proteomes" id="UP000332594"/>
    </source>
</evidence>
<protein>
    <submittedName>
        <fullName evidence="5">S-fimbrillin</fullName>
    </submittedName>
</protein>
<dbReference type="AlphaFoldDB" id="A0A485CAA9"/>
<dbReference type="EMBL" id="CAADJG010000002">
    <property type="protein sequence ID" value="VFS81516.1"/>
    <property type="molecule type" value="Genomic_DNA"/>
</dbReference>
<dbReference type="InterPro" id="IPR050263">
    <property type="entry name" value="Bact_Fimbrial_Adh_Pro"/>
</dbReference>
<evidence type="ECO:0000256" key="4">
    <source>
        <dbReference type="ARBA" id="ARBA00023263"/>
    </source>
</evidence>